<keyword evidence="3" id="KW-0509">mRNA transport</keyword>
<keyword evidence="5" id="KW-0811">Translocation</keyword>
<keyword evidence="2" id="KW-0813">Transport</keyword>
<accession>A0A6A6NEV9</accession>
<dbReference type="GO" id="GO:0006606">
    <property type="term" value="P:protein import into nucleus"/>
    <property type="evidence" value="ECO:0007669"/>
    <property type="project" value="TreeGrafter"/>
</dbReference>
<dbReference type="PANTHER" id="PTHR13003:SF2">
    <property type="entry name" value="NUCLEAR PORE COMPLEX PROTEIN NUP107"/>
    <property type="match status" value="1"/>
</dbReference>
<dbReference type="InterPro" id="IPR007252">
    <property type="entry name" value="Nup84/Nup107"/>
</dbReference>
<keyword evidence="4" id="KW-0653">Protein transport</keyword>
<dbReference type="Proteomes" id="UP000467840">
    <property type="component" value="Chromosome 11"/>
</dbReference>
<gene>
    <name evidence="8" type="ORF">GH714_036452</name>
</gene>
<evidence type="ECO:0000256" key="6">
    <source>
        <dbReference type="ARBA" id="ARBA00023132"/>
    </source>
</evidence>
<dbReference type="AlphaFoldDB" id="A0A6A6NEV9"/>
<evidence type="ECO:0000256" key="1">
    <source>
        <dbReference type="ARBA" id="ARBA00004567"/>
    </source>
</evidence>
<dbReference type="GO" id="GO:0031080">
    <property type="term" value="C:nuclear pore outer ring"/>
    <property type="evidence" value="ECO:0007669"/>
    <property type="project" value="TreeGrafter"/>
</dbReference>
<evidence type="ECO:0000313" key="9">
    <source>
        <dbReference type="Proteomes" id="UP000467840"/>
    </source>
</evidence>
<evidence type="ECO:0000256" key="2">
    <source>
        <dbReference type="ARBA" id="ARBA00022448"/>
    </source>
</evidence>
<organism evidence="8 9">
    <name type="scientific">Hevea brasiliensis</name>
    <name type="common">Para rubber tree</name>
    <name type="synonym">Siphonia brasiliensis</name>
    <dbReference type="NCBI Taxonomy" id="3981"/>
    <lineage>
        <taxon>Eukaryota</taxon>
        <taxon>Viridiplantae</taxon>
        <taxon>Streptophyta</taxon>
        <taxon>Embryophyta</taxon>
        <taxon>Tracheophyta</taxon>
        <taxon>Spermatophyta</taxon>
        <taxon>Magnoliopsida</taxon>
        <taxon>eudicotyledons</taxon>
        <taxon>Gunneridae</taxon>
        <taxon>Pentapetalae</taxon>
        <taxon>rosids</taxon>
        <taxon>fabids</taxon>
        <taxon>Malpighiales</taxon>
        <taxon>Euphorbiaceae</taxon>
        <taxon>Crotonoideae</taxon>
        <taxon>Micrandreae</taxon>
        <taxon>Hevea</taxon>
    </lineage>
</organism>
<evidence type="ECO:0000256" key="3">
    <source>
        <dbReference type="ARBA" id="ARBA00022816"/>
    </source>
</evidence>
<comment type="caution">
    <text evidence="8">The sequence shown here is derived from an EMBL/GenBank/DDBJ whole genome shotgun (WGS) entry which is preliminary data.</text>
</comment>
<keyword evidence="7" id="KW-0539">Nucleus</keyword>
<evidence type="ECO:0000256" key="7">
    <source>
        <dbReference type="ARBA" id="ARBA00023242"/>
    </source>
</evidence>
<protein>
    <submittedName>
        <fullName evidence="8">Uncharacterized protein</fullName>
    </submittedName>
</protein>
<evidence type="ECO:0000256" key="4">
    <source>
        <dbReference type="ARBA" id="ARBA00022927"/>
    </source>
</evidence>
<dbReference type="GO" id="GO:0006406">
    <property type="term" value="P:mRNA export from nucleus"/>
    <property type="evidence" value="ECO:0007669"/>
    <property type="project" value="TreeGrafter"/>
</dbReference>
<comment type="subcellular location">
    <subcellularLocation>
        <location evidence="1">Nucleus</location>
        <location evidence="1">Nuclear pore complex</location>
    </subcellularLocation>
</comment>
<sequence>MLTTEKENPWLASVEDHAYESTAPVFLELHATAMLCRPSGEWTITALRLFFAVWLWSGLGLHQSNDGGILGTVMAAGFKGKRQYCIYFWPDGELARFQVGVTMEISRLDACIQVQRVLWKGQQHIVQGLCRRCCIPEVILRCMQVSVSLMESGNPPENHDELIELVACPETGFLHLFSQQQLQILTMHTIVDSYNA</sequence>
<name>A0A6A6NEV9_HEVBR</name>
<keyword evidence="6" id="KW-0906">Nuclear pore complex</keyword>
<evidence type="ECO:0000313" key="8">
    <source>
        <dbReference type="EMBL" id="KAF2323645.1"/>
    </source>
</evidence>
<dbReference type="GO" id="GO:0000973">
    <property type="term" value="P:post-transcriptional tethering of RNA polymerase II gene DNA at nuclear periphery"/>
    <property type="evidence" value="ECO:0007669"/>
    <property type="project" value="TreeGrafter"/>
</dbReference>
<dbReference type="EMBL" id="JAAGAX010000002">
    <property type="protein sequence ID" value="KAF2323645.1"/>
    <property type="molecule type" value="Genomic_DNA"/>
</dbReference>
<proteinExistence type="predicted"/>
<dbReference type="PANTHER" id="PTHR13003">
    <property type="entry name" value="NUP107-RELATED"/>
    <property type="match status" value="1"/>
</dbReference>
<evidence type="ECO:0000256" key="5">
    <source>
        <dbReference type="ARBA" id="ARBA00023010"/>
    </source>
</evidence>
<reference evidence="8 9" key="1">
    <citation type="journal article" date="2020" name="Mol. Plant">
        <title>The Chromosome-Based Rubber Tree Genome Provides New Insights into Spurge Genome Evolution and Rubber Biosynthesis.</title>
        <authorList>
            <person name="Liu J."/>
            <person name="Shi C."/>
            <person name="Shi C.C."/>
            <person name="Li W."/>
            <person name="Zhang Q.J."/>
            <person name="Zhang Y."/>
            <person name="Li K."/>
            <person name="Lu H.F."/>
            <person name="Shi C."/>
            <person name="Zhu S.T."/>
            <person name="Xiao Z.Y."/>
            <person name="Nan H."/>
            <person name="Yue Y."/>
            <person name="Zhu X.G."/>
            <person name="Wu Y."/>
            <person name="Hong X.N."/>
            <person name="Fan G.Y."/>
            <person name="Tong Y."/>
            <person name="Zhang D."/>
            <person name="Mao C.L."/>
            <person name="Liu Y.L."/>
            <person name="Hao S.J."/>
            <person name="Liu W.Q."/>
            <person name="Lv M.Q."/>
            <person name="Zhang H.B."/>
            <person name="Liu Y."/>
            <person name="Hu-Tang G.R."/>
            <person name="Wang J.P."/>
            <person name="Wang J.H."/>
            <person name="Sun Y.H."/>
            <person name="Ni S.B."/>
            <person name="Chen W.B."/>
            <person name="Zhang X.C."/>
            <person name="Jiao Y.N."/>
            <person name="Eichler E.E."/>
            <person name="Li G.H."/>
            <person name="Liu X."/>
            <person name="Gao L.Z."/>
        </authorList>
    </citation>
    <scope>NUCLEOTIDE SEQUENCE [LARGE SCALE GENOMIC DNA]</scope>
    <source>
        <strain evidence="9">cv. GT1</strain>
        <tissue evidence="8">Leaf</tissue>
    </source>
</reference>
<keyword evidence="9" id="KW-1185">Reference proteome</keyword>
<dbReference type="GO" id="GO:0017056">
    <property type="term" value="F:structural constituent of nuclear pore"/>
    <property type="evidence" value="ECO:0007669"/>
    <property type="project" value="InterPro"/>
</dbReference>